<dbReference type="InterPro" id="IPR039425">
    <property type="entry name" value="RNA_pol_sigma-70-like"/>
</dbReference>
<dbReference type="InterPro" id="IPR013324">
    <property type="entry name" value="RNA_pol_sigma_r3/r4-like"/>
</dbReference>
<dbReference type="PANTHER" id="PTHR43133:SF46">
    <property type="entry name" value="RNA POLYMERASE SIGMA-70 FACTOR ECF SUBFAMILY"/>
    <property type="match status" value="1"/>
</dbReference>
<gene>
    <name evidence="7" type="ORF">E5355_16865</name>
</gene>
<comment type="caution">
    <text evidence="7">The sequence shown here is derived from an EMBL/GenBank/DDBJ whole genome shotgun (WGS) entry which is preliminary data.</text>
</comment>
<evidence type="ECO:0000256" key="3">
    <source>
        <dbReference type="ARBA" id="ARBA00023082"/>
    </source>
</evidence>
<dbReference type="GO" id="GO:0016987">
    <property type="term" value="F:sigma factor activity"/>
    <property type="evidence" value="ECO:0007669"/>
    <property type="project" value="UniProtKB-KW"/>
</dbReference>
<dbReference type="Pfam" id="PF04542">
    <property type="entry name" value="Sigma70_r2"/>
    <property type="match status" value="1"/>
</dbReference>
<dbReference type="InterPro" id="IPR013325">
    <property type="entry name" value="RNA_pol_sigma_r2"/>
</dbReference>
<evidence type="ECO:0000259" key="5">
    <source>
        <dbReference type="Pfam" id="PF04542"/>
    </source>
</evidence>
<evidence type="ECO:0000259" key="6">
    <source>
        <dbReference type="Pfam" id="PF08281"/>
    </source>
</evidence>
<dbReference type="SUPFAM" id="SSF88659">
    <property type="entry name" value="Sigma3 and sigma4 domains of RNA polymerase sigma factors"/>
    <property type="match status" value="1"/>
</dbReference>
<dbReference type="GO" id="GO:0006352">
    <property type="term" value="P:DNA-templated transcription initiation"/>
    <property type="evidence" value="ECO:0007669"/>
    <property type="project" value="InterPro"/>
</dbReference>
<proteinExistence type="inferred from homology"/>
<name>A0A4S2AHB4_9BACE</name>
<organism evidence="7 8">
    <name type="scientific">Bacteroides muris</name>
    <name type="common">ex Afrizal et al. 2022</name>
    <dbReference type="NCBI Taxonomy" id="2516960"/>
    <lineage>
        <taxon>Bacteria</taxon>
        <taxon>Pseudomonadati</taxon>
        <taxon>Bacteroidota</taxon>
        <taxon>Bacteroidia</taxon>
        <taxon>Bacteroidales</taxon>
        <taxon>Bacteroidaceae</taxon>
        <taxon>Bacteroides</taxon>
    </lineage>
</organism>
<dbReference type="SUPFAM" id="SSF88946">
    <property type="entry name" value="Sigma2 domain of RNA polymerase sigma factors"/>
    <property type="match status" value="1"/>
</dbReference>
<keyword evidence="4" id="KW-0804">Transcription</keyword>
<dbReference type="Pfam" id="PF08281">
    <property type="entry name" value="Sigma70_r4_2"/>
    <property type="match status" value="1"/>
</dbReference>
<sequence length="158" mass="17548">MDKVSLVKQCQLGDREAFGILYQTYFAPMREVVAYYIHNDDIEQDVLHDGFLIAYTSIGSLKNGAKIEAWLTSIMKNLSLQYLKDESSHISVPMSDTAIADNAITSADNARELTWEELDKIIDKLPEGYGKVFRLAVLDGLSHKEIAALLGIAPHSSS</sequence>
<dbReference type="InterPro" id="IPR014284">
    <property type="entry name" value="RNA_pol_sigma-70_dom"/>
</dbReference>
<comment type="similarity">
    <text evidence="1">Belongs to the sigma-70 factor family. ECF subfamily.</text>
</comment>
<dbReference type="RefSeq" id="WP_136011233.1">
    <property type="nucleotide sequence ID" value="NZ_SRYZ01000059.1"/>
</dbReference>
<evidence type="ECO:0000256" key="1">
    <source>
        <dbReference type="ARBA" id="ARBA00010641"/>
    </source>
</evidence>
<accession>A0A4S2AHB4</accession>
<reference evidence="7 8" key="1">
    <citation type="submission" date="2019-04" db="EMBL/GenBank/DDBJ databases">
        <title>Microbes associate with the intestines of laboratory mice.</title>
        <authorList>
            <person name="Navarre W."/>
            <person name="Wong E."/>
            <person name="Huang K."/>
            <person name="Tropini C."/>
            <person name="Ng K."/>
            <person name="Yu B."/>
        </authorList>
    </citation>
    <scope>NUCLEOTIDE SEQUENCE [LARGE SCALE GENOMIC DNA]</scope>
    <source>
        <strain evidence="7 8">NM69_E16B</strain>
    </source>
</reference>
<keyword evidence="8" id="KW-1185">Reference proteome</keyword>
<dbReference type="Proteomes" id="UP000310532">
    <property type="component" value="Unassembled WGS sequence"/>
</dbReference>
<dbReference type="NCBIfam" id="TIGR02937">
    <property type="entry name" value="sigma70-ECF"/>
    <property type="match status" value="1"/>
</dbReference>
<dbReference type="InterPro" id="IPR013249">
    <property type="entry name" value="RNA_pol_sigma70_r4_t2"/>
</dbReference>
<protein>
    <submittedName>
        <fullName evidence="7">RNA polymerase sigma factor</fullName>
    </submittedName>
</protein>
<dbReference type="InterPro" id="IPR007627">
    <property type="entry name" value="RNA_pol_sigma70_r2"/>
</dbReference>
<feature type="domain" description="RNA polymerase sigma factor 70 region 4 type 2" evidence="6">
    <location>
        <begin position="116"/>
        <end position="154"/>
    </location>
</feature>
<feature type="domain" description="RNA polymerase sigma-70 region 2" evidence="5">
    <location>
        <begin position="21"/>
        <end position="87"/>
    </location>
</feature>
<evidence type="ECO:0000313" key="7">
    <source>
        <dbReference type="EMBL" id="TGY00161.1"/>
    </source>
</evidence>
<evidence type="ECO:0000256" key="4">
    <source>
        <dbReference type="ARBA" id="ARBA00023163"/>
    </source>
</evidence>
<dbReference type="CDD" id="cd06171">
    <property type="entry name" value="Sigma70_r4"/>
    <property type="match status" value="1"/>
</dbReference>
<dbReference type="EMBL" id="SRYZ01000059">
    <property type="protein sequence ID" value="TGY00161.1"/>
    <property type="molecule type" value="Genomic_DNA"/>
</dbReference>
<dbReference type="AlphaFoldDB" id="A0A4S2AHB4"/>
<keyword evidence="3" id="KW-0731">Sigma factor</keyword>
<dbReference type="InterPro" id="IPR036388">
    <property type="entry name" value="WH-like_DNA-bd_sf"/>
</dbReference>
<dbReference type="Gene3D" id="1.10.1740.10">
    <property type="match status" value="1"/>
</dbReference>
<evidence type="ECO:0000256" key="2">
    <source>
        <dbReference type="ARBA" id="ARBA00023015"/>
    </source>
</evidence>
<evidence type="ECO:0000313" key="8">
    <source>
        <dbReference type="Proteomes" id="UP000310532"/>
    </source>
</evidence>
<keyword evidence="2" id="KW-0805">Transcription regulation</keyword>
<dbReference type="PANTHER" id="PTHR43133">
    <property type="entry name" value="RNA POLYMERASE ECF-TYPE SIGMA FACTO"/>
    <property type="match status" value="1"/>
</dbReference>
<dbReference type="GO" id="GO:0003677">
    <property type="term" value="F:DNA binding"/>
    <property type="evidence" value="ECO:0007669"/>
    <property type="project" value="InterPro"/>
</dbReference>
<dbReference type="Gene3D" id="1.10.10.10">
    <property type="entry name" value="Winged helix-like DNA-binding domain superfamily/Winged helix DNA-binding domain"/>
    <property type="match status" value="1"/>
</dbReference>